<proteinExistence type="predicted"/>
<dbReference type="EMBL" id="CP069115">
    <property type="protein sequence ID" value="QSS65789.1"/>
    <property type="molecule type" value="Genomic_DNA"/>
</dbReference>
<evidence type="ECO:0000256" key="1">
    <source>
        <dbReference type="SAM" id="MobiDB-lite"/>
    </source>
</evidence>
<dbReference type="SUPFAM" id="SSF82153">
    <property type="entry name" value="FAS1 domain"/>
    <property type="match status" value="2"/>
</dbReference>
<feature type="chain" id="PRO_5034473742" evidence="2">
    <location>
        <begin position="27"/>
        <end position="430"/>
    </location>
</feature>
<dbReference type="Gene3D" id="2.30.180.10">
    <property type="entry name" value="FAS1 domain"/>
    <property type="match status" value="2"/>
</dbReference>
<dbReference type="Proteomes" id="UP000663671">
    <property type="component" value="Chromosome 3"/>
</dbReference>
<dbReference type="InterPro" id="IPR050904">
    <property type="entry name" value="Adhesion/Biosynth-related"/>
</dbReference>
<evidence type="ECO:0000256" key="2">
    <source>
        <dbReference type="SAM" id="SignalP"/>
    </source>
</evidence>
<dbReference type="SMART" id="SM00554">
    <property type="entry name" value="FAS1"/>
    <property type="match status" value="2"/>
</dbReference>
<feature type="region of interest" description="Disordered" evidence="1">
    <location>
        <begin position="369"/>
        <end position="398"/>
    </location>
</feature>
<dbReference type="PROSITE" id="PS50213">
    <property type="entry name" value="FAS1"/>
    <property type="match status" value="2"/>
</dbReference>
<name>A0A8A1MIQ6_AJECA</name>
<sequence length="430" mass="46221">MGIIRRLLWQHILLLSVILFPAISHAEPLVEALSGYPALSQFRSLLLNKSNIARLLTGASDNSQRLTFLVPSDDAFVAYRATNGDLEIADIPDLELEAIMRYHILSRSLPAAQLLSAPPNRLVIPTDLMEEKYNNRSAGPALDAQNDAGENNDGQVVIMSPQSAGSSRKRQQEEVDVLSGLHESVTVTLLDGKWDGGLFHMVDGLLTLPRVCTETIESEDLTSLSLALRRTSLGPVLDTLRNVTCIGPTDDAFEQAGNPDEKAESGDLTKALTFHTLTEPVYTNFLADGQIFTTVSNDTILVTVNATGIFFNDAKLVKKNVLLLTGFVQSFFFFEHSSKIPSASQVSISSQSKLGSNSIIDMPQVMSPLETKKSSPTSNPTKSPTSSGAPSASPSKNGGSLLKNPFGATILDSSAIYFLASVAISLAWGS</sequence>
<feature type="domain" description="FAS1" evidence="3">
    <location>
        <begin position="208"/>
        <end position="335"/>
    </location>
</feature>
<dbReference type="PANTHER" id="PTHR10900">
    <property type="entry name" value="PERIOSTIN-RELATED"/>
    <property type="match status" value="1"/>
</dbReference>
<dbReference type="OrthoDB" id="286301at2759"/>
<organism evidence="4 5">
    <name type="scientific">Ajellomyces capsulatus</name>
    <name type="common">Darling's disease fungus</name>
    <name type="synonym">Histoplasma capsulatum</name>
    <dbReference type="NCBI Taxonomy" id="5037"/>
    <lineage>
        <taxon>Eukaryota</taxon>
        <taxon>Fungi</taxon>
        <taxon>Dikarya</taxon>
        <taxon>Ascomycota</taxon>
        <taxon>Pezizomycotina</taxon>
        <taxon>Eurotiomycetes</taxon>
        <taxon>Eurotiomycetidae</taxon>
        <taxon>Onygenales</taxon>
        <taxon>Ajellomycetaceae</taxon>
        <taxon>Histoplasma</taxon>
    </lineage>
</organism>
<feature type="signal peptide" evidence="2">
    <location>
        <begin position="1"/>
        <end position="26"/>
    </location>
</feature>
<reference evidence="4" key="1">
    <citation type="submission" date="2021-01" db="EMBL/GenBank/DDBJ databases">
        <title>Chromosome-level genome assembly of a human fungal pathogen reveals clustering of transcriptionally co-regulated genes.</title>
        <authorList>
            <person name="Voorhies M."/>
            <person name="Cohen S."/>
            <person name="Shea T.P."/>
            <person name="Petrus S."/>
            <person name="Munoz J.F."/>
            <person name="Poplawski S."/>
            <person name="Goldman W.E."/>
            <person name="Michael T."/>
            <person name="Cuomo C.A."/>
            <person name="Sil A."/>
            <person name="Beyhan S."/>
        </authorList>
    </citation>
    <scope>NUCLEOTIDE SEQUENCE</scope>
    <source>
        <strain evidence="4">WU24</strain>
    </source>
</reference>
<accession>A0A8A1MIQ6</accession>
<feature type="compositionally biased region" description="Low complexity" evidence="1">
    <location>
        <begin position="374"/>
        <end position="398"/>
    </location>
</feature>
<dbReference type="InterPro" id="IPR036378">
    <property type="entry name" value="FAS1_dom_sf"/>
</dbReference>
<evidence type="ECO:0000313" key="4">
    <source>
        <dbReference type="EMBL" id="QSS65789.1"/>
    </source>
</evidence>
<dbReference type="Pfam" id="PF02469">
    <property type="entry name" value="Fasciclin"/>
    <property type="match status" value="2"/>
</dbReference>
<dbReference type="InterPro" id="IPR000782">
    <property type="entry name" value="FAS1_domain"/>
</dbReference>
<dbReference type="AlphaFoldDB" id="A0A8A1MIQ6"/>
<evidence type="ECO:0000313" key="5">
    <source>
        <dbReference type="Proteomes" id="UP000663671"/>
    </source>
</evidence>
<feature type="domain" description="FAS1" evidence="3">
    <location>
        <begin position="26"/>
        <end position="206"/>
    </location>
</feature>
<gene>
    <name evidence="4" type="ORF">I7I51_06638</name>
</gene>
<evidence type="ECO:0000259" key="3">
    <source>
        <dbReference type="PROSITE" id="PS50213"/>
    </source>
</evidence>
<dbReference type="VEuPathDB" id="FungiDB:I7I51_06638"/>
<protein>
    <submittedName>
        <fullName evidence="4">Fasciclin domain-containing protein</fullName>
    </submittedName>
</protein>
<keyword evidence="2" id="KW-0732">Signal</keyword>
<dbReference type="PANTHER" id="PTHR10900:SF77">
    <property type="entry name" value="FI19380P1"/>
    <property type="match status" value="1"/>
</dbReference>